<evidence type="ECO:0000313" key="3">
    <source>
        <dbReference type="EMBL" id="AUG49231.1"/>
    </source>
</evidence>
<dbReference type="InterPro" id="IPR006016">
    <property type="entry name" value="UspA"/>
</dbReference>
<dbReference type="InterPro" id="IPR006015">
    <property type="entry name" value="Universal_stress_UspA"/>
</dbReference>
<dbReference type="PANTHER" id="PTHR46268:SF6">
    <property type="entry name" value="UNIVERSAL STRESS PROTEIN UP12"/>
    <property type="match status" value="1"/>
</dbReference>
<dbReference type="PANTHER" id="PTHR46268">
    <property type="entry name" value="STRESS RESPONSE PROTEIN NHAX"/>
    <property type="match status" value="1"/>
</dbReference>
<dbReference type="Gene3D" id="3.40.50.620">
    <property type="entry name" value="HUPs"/>
    <property type="match status" value="1"/>
</dbReference>
<keyword evidence="4" id="KW-1185">Reference proteome</keyword>
<dbReference type="InterPro" id="IPR014729">
    <property type="entry name" value="Rossmann-like_a/b/a_fold"/>
</dbReference>
<gene>
    <name evidence="3" type="ORF">BVU17_16780</name>
</gene>
<dbReference type="KEGG" id="hta:BVU17_16780"/>
<evidence type="ECO:0000256" key="1">
    <source>
        <dbReference type="ARBA" id="ARBA00008791"/>
    </source>
</evidence>
<feature type="domain" description="UspA" evidence="2">
    <location>
        <begin position="1"/>
        <end position="138"/>
    </location>
</feature>
<dbReference type="OrthoDB" id="105697at2157"/>
<reference evidence="3 4" key="1">
    <citation type="submission" date="2017-01" db="EMBL/GenBank/DDBJ databases">
        <title>A Red Light-Sensitive Sensory Rhodopsin I From Haloarcula taiwanensis, A New Haloarchaeon Isolated From Taiwan.</title>
        <authorList>
            <person name="Yang C.-S."/>
            <person name="Han Y.-A."/>
            <person name="Chen P.-C."/>
            <person name="Ng W.V."/>
            <person name="Chen T.-W."/>
        </authorList>
    </citation>
    <scope>NUCLEOTIDE SEQUENCE [LARGE SCALE GENOMIC DNA]</scope>
    <source>
        <strain evidence="3 4">Taiwanensis</strain>
    </source>
</reference>
<protein>
    <submittedName>
        <fullName evidence="3">Universal stress protein UspA</fullName>
    </submittedName>
</protein>
<comment type="similarity">
    <text evidence="1">Belongs to the universal stress protein A family.</text>
</comment>
<dbReference type="PRINTS" id="PR01438">
    <property type="entry name" value="UNVRSLSTRESS"/>
</dbReference>
<dbReference type="Proteomes" id="UP000242917">
    <property type="component" value="Chromosome II"/>
</dbReference>
<sequence>MYDHILVPYDGSDEARRGAEHGIELAAALDSTVHALYVIDLPGTPRALALRDDEEEMREEYRNYGEEVLASLGTVAEEHGVDYETHFKTGAPSEEIVEFAEDEGMDAIVLGSAFRGKLGNLLGGTTDKVVRTSSVPVISQRMSVNDI</sequence>
<dbReference type="Pfam" id="PF00582">
    <property type="entry name" value="Usp"/>
    <property type="match status" value="1"/>
</dbReference>
<name>A0A2H5A3D7_9EURY</name>
<proteinExistence type="inferred from homology"/>
<accession>A0A2H5A3D7</accession>
<dbReference type="SUPFAM" id="SSF52402">
    <property type="entry name" value="Adenine nucleotide alpha hydrolases-like"/>
    <property type="match status" value="1"/>
</dbReference>
<organism evidence="3 4">
    <name type="scientific">Haloarcula taiwanensis</name>
    <dbReference type="NCBI Taxonomy" id="1932004"/>
    <lineage>
        <taxon>Archaea</taxon>
        <taxon>Methanobacteriati</taxon>
        <taxon>Methanobacteriota</taxon>
        <taxon>Stenosarchaea group</taxon>
        <taxon>Halobacteria</taxon>
        <taxon>Halobacteriales</taxon>
        <taxon>Haloarculaceae</taxon>
        <taxon>Haloarcula</taxon>
    </lineage>
</organism>
<dbReference type="EMBL" id="CP019155">
    <property type="protein sequence ID" value="AUG49231.1"/>
    <property type="molecule type" value="Genomic_DNA"/>
</dbReference>
<dbReference type="CDD" id="cd00293">
    <property type="entry name" value="USP-like"/>
    <property type="match status" value="1"/>
</dbReference>
<dbReference type="AlphaFoldDB" id="A0A2H5A3D7"/>
<evidence type="ECO:0000313" key="4">
    <source>
        <dbReference type="Proteomes" id="UP000242917"/>
    </source>
</evidence>
<evidence type="ECO:0000259" key="2">
    <source>
        <dbReference type="Pfam" id="PF00582"/>
    </source>
</evidence>